<organism evidence="2 3">
    <name type="scientific">Paracoccus aminophilus JCM 7686</name>
    <dbReference type="NCBI Taxonomy" id="1367847"/>
    <lineage>
        <taxon>Bacteria</taxon>
        <taxon>Pseudomonadati</taxon>
        <taxon>Pseudomonadota</taxon>
        <taxon>Alphaproteobacteria</taxon>
        <taxon>Rhodobacterales</taxon>
        <taxon>Paracoccaceae</taxon>
        <taxon>Paracoccus</taxon>
    </lineage>
</organism>
<dbReference type="Pfam" id="PF01323">
    <property type="entry name" value="DSBA"/>
    <property type="match status" value="1"/>
</dbReference>
<dbReference type="GO" id="GO:0016491">
    <property type="term" value="F:oxidoreductase activity"/>
    <property type="evidence" value="ECO:0007669"/>
    <property type="project" value="InterPro"/>
</dbReference>
<dbReference type="AlphaFoldDB" id="S5XNB9"/>
<dbReference type="GO" id="GO:0016853">
    <property type="term" value="F:isomerase activity"/>
    <property type="evidence" value="ECO:0007669"/>
    <property type="project" value="UniProtKB-KW"/>
</dbReference>
<accession>S5XNB9</accession>
<dbReference type="SUPFAM" id="SSF52833">
    <property type="entry name" value="Thioredoxin-like"/>
    <property type="match status" value="1"/>
</dbReference>
<dbReference type="Proteomes" id="UP000015480">
    <property type="component" value="Chromosome"/>
</dbReference>
<evidence type="ECO:0000259" key="1">
    <source>
        <dbReference type="Pfam" id="PF01323"/>
    </source>
</evidence>
<reference evidence="2 3" key="1">
    <citation type="journal article" date="2014" name="BMC Genomics">
        <title>Architecture and functions of a multipartite genome of the methylotrophic bacterium Paracoccus aminophilus JCM 7686, containing primary and secondary chromids.</title>
        <authorList>
            <person name="Dziewit L."/>
            <person name="Czarnecki J."/>
            <person name="Wibberg D."/>
            <person name="Radlinska M."/>
            <person name="Mrozek P."/>
            <person name="Szymczak M."/>
            <person name="Schluter A."/>
            <person name="Puhler A."/>
            <person name="Bartosik D."/>
        </authorList>
    </citation>
    <scope>NUCLEOTIDE SEQUENCE [LARGE SCALE GENOMIC DNA]</scope>
    <source>
        <strain evidence="2">JCM 7686</strain>
    </source>
</reference>
<protein>
    <submittedName>
        <fullName evidence="2">Protein-disulfide isomerase</fullName>
    </submittedName>
</protein>
<dbReference type="EMBL" id="CP006650">
    <property type="protein sequence ID" value="AGT08814.1"/>
    <property type="molecule type" value="Genomic_DNA"/>
</dbReference>
<dbReference type="CDD" id="cd03025">
    <property type="entry name" value="DsbA_FrnE_like"/>
    <property type="match status" value="1"/>
</dbReference>
<dbReference type="Gene3D" id="3.40.30.10">
    <property type="entry name" value="Glutaredoxin"/>
    <property type="match status" value="1"/>
</dbReference>
<dbReference type="PATRIC" id="fig|1367847.3.peg.1694"/>
<dbReference type="HOGENOM" id="CLU_097497_0_0_5"/>
<dbReference type="InterPro" id="IPR001853">
    <property type="entry name" value="DSBA-like_thioredoxin_dom"/>
</dbReference>
<gene>
    <name evidence="2" type="ORF">JCM7686_1713</name>
</gene>
<feature type="domain" description="DSBA-like thioredoxin" evidence="1">
    <location>
        <begin position="7"/>
        <end position="201"/>
    </location>
</feature>
<dbReference type="RefSeq" id="WP_020950452.1">
    <property type="nucleotide sequence ID" value="NC_022041.1"/>
</dbReference>
<name>S5XNB9_PARAH</name>
<dbReference type="InterPro" id="IPR036249">
    <property type="entry name" value="Thioredoxin-like_sf"/>
</dbReference>
<dbReference type="OrthoDB" id="9813770at2"/>
<keyword evidence="2" id="KW-0413">Isomerase</keyword>
<keyword evidence="3" id="KW-1185">Reference proteome</keyword>
<evidence type="ECO:0000313" key="3">
    <source>
        <dbReference type="Proteomes" id="UP000015480"/>
    </source>
</evidence>
<evidence type="ECO:0000313" key="2">
    <source>
        <dbReference type="EMBL" id="AGT08814.1"/>
    </source>
</evidence>
<proteinExistence type="predicted"/>
<dbReference type="KEGG" id="pami:JCM7686_1713"/>
<dbReference type="eggNOG" id="COG3531">
    <property type="taxonomic scope" value="Bacteria"/>
</dbReference>
<sequence length="222" mass="24189">MVPEIELQYFFDPLCGWCYASAPALQGLAASFPGQLRLMPSGLFFGARPVSSIAEHAWHNDQRIQALTGQRFSQAYHRNVLLAPDGVFTSAPATRALQALGEIDARLEPEFLHAVQLARYVDARDTARDEEVAEVAVRVAANHGVALTAEALTHRLRADDALRERTEARLTDSQTRMARLGIRGVPQLVVVVGGKPTALNGEVLYRGPDGLRAALDELLPLS</sequence>